<dbReference type="AlphaFoldDB" id="A0A0U3P322"/>
<dbReference type="Gene3D" id="1.10.8.1060">
    <property type="entry name" value="Corynebacterium glutamicum thioredoxin-dependent arsenate reductase, N-terminal domain"/>
    <property type="match status" value="1"/>
</dbReference>
<accession>A0A0U3P322</accession>
<dbReference type="RefSeq" id="WP_058932601.1">
    <property type="nucleotide sequence ID" value="NZ_CP013747.1"/>
</dbReference>
<protein>
    <submittedName>
        <fullName evidence="1">Uncharacterized protein</fullName>
    </submittedName>
</protein>
<dbReference type="KEGG" id="psul:AU252_22480"/>
<proteinExistence type="predicted"/>
<organism evidence="1">
    <name type="scientific">Pseudarthrobacter sulfonivorans</name>
    <dbReference type="NCBI Taxonomy" id="121292"/>
    <lineage>
        <taxon>Bacteria</taxon>
        <taxon>Bacillati</taxon>
        <taxon>Actinomycetota</taxon>
        <taxon>Actinomycetes</taxon>
        <taxon>Micrococcales</taxon>
        <taxon>Micrococcaceae</taxon>
        <taxon>Pseudarthrobacter</taxon>
    </lineage>
</organism>
<evidence type="ECO:0000313" key="1">
    <source>
        <dbReference type="EMBL" id="ALV43599.1"/>
    </source>
</evidence>
<evidence type="ECO:0000313" key="2">
    <source>
        <dbReference type="Proteomes" id="UP000065151"/>
    </source>
</evidence>
<name>A0A0U3P322_9MICC</name>
<dbReference type="EMBL" id="CP013747">
    <property type="protein sequence ID" value="ALV43599.1"/>
    <property type="molecule type" value="Genomic_DNA"/>
</dbReference>
<dbReference type="NCBIfam" id="NF046112">
    <property type="entry name" value="MSMEG_6209_Nter"/>
    <property type="match status" value="1"/>
</dbReference>
<dbReference type="Proteomes" id="UP000065151">
    <property type="component" value="Chromosome"/>
</dbReference>
<reference evidence="1 2" key="1">
    <citation type="submission" date="2015-12" db="EMBL/GenBank/DDBJ databases">
        <authorList>
            <person name="Shamseldin A."/>
            <person name="Moawad H."/>
            <person name="Abd El-Rahim W.M."/>
            <person name="Sadowsky M.J."/>
        </authorList>
    </citation>
    <scope>NUCLEOTIDE SEQUENCE [LARGE SCALE GENOMIC DNA]</scope>
    <source>
        <strain evidence="1 2">Ar51</strain>
    </source>
</reference>
<gene>
    <name evidence="1" type="ORF">AU252_22480</name>
</gene>
<sequence length="72" mass="8404">MEDTEKHDTIAKVTDLLAARYPDAPRPVVVRVVTEEYETLDAGRIRTYIPTLVEHGARNKLHREFSRRNRET</sequence>